<comment type="caution">
    <text evidence="2">The sequence shown here is derived from an EMBL/GenBank/DDBJ whole genome shotgun (WGS) entry which is preliminary data.</text>
</comment>
<gene>
    <name evidence="2" type="ORF">HMPREF9286_0104</name>
</gene>
<feature type="transmembrane region" description="Helical" evidence="1">
    <location>
        <begin position="90"/>
        <end position="112"/>
    </location>
</feature>
<protein>
    <submittedName>
        <fullName evidence="2">Uncharacterized protein</fullName>
    </submittedName>
</protein>
<evidence type="ECO:0000313" key="3">
    <source>
        <dbReference type="Proteomes" id="UP000003705"/>
    </source>
</evidence>
<evidence type="ECO:0000313" key="2">
    <source>
        <dbReference type="EMBL" id="EFR33488.1"/>
    </source>
</evidence>
<evidence type="ECO:0000256" key="1">
    <source>
        <dbReference type="SAM" id="Phobius"/>
    </source>
</evidence>
<keyword evidence="1" id="KW-1133">Transmembrane helix</keyword>
<name>E4KXK7_9FIRM</name>
<feature type="transmembrane region" description="Helical" evidence="1">
    <location>
        <begin position="144"/>
        <end position="164"/>
    </location>
</feature>
<proteinExistence type="predicted"/>
<dbReference type="AlphaFoldDB" id="E4KXK7"/>
<feature type="transmembrane region" description="Helical" evidence="1">
    <location>
        <begin position="52"/>
        <end position="78"/>
    </location>
</feature>
<dbReference type="eggNOG" id="ENOG502Z955">
    <property type="taxonomic scope" value="Bacteria"/>
</dbReference>
<keyword evidence="1" id="KW-0472">Membrane</keyword>
<sequence length="165" mass="18544">MMKTLGMLTIICLTASIMMVNFILIIPKFGSKHFGAPDDIKVMMSKLPDKPIWINIIGGLIMILGLLAIAAVLGWAIVDTVKFSLTFQQAFVRFLILFEGYKLFDIIFFDYLMLTKLKLPTKVYPETVGAKGYDNFGFNGKSQIAKIIIFFFVSLILAYLLTVLV</sequence>
<organism evidence="2 3">
    <name type="scientific">Peptoniphilus harei ACS-146-V-Sch2b</name>
    <dbReference type="NCBI Taxonomy" id="908338"/>
    <lineage>
        <taxon>Bacteria</taxon>
        <taxon>Bacillati</taxon>
        <taxon>Bacillota</taxon>
        <taxon>Tissierellia</taxon>
        <taxon>Tissierellales</taxon>
        <taxon>Peptoniphilaceae</taxon>
        <taxon>Peptoniphilus</taxon>
    </lineage>
</organism>
<accession>E4KXK7</accession>
<dbReference type="Proteomes" id="UP000003705">
    <property type="component" value="Unassembled WGS sequence"/>
</dbReference>
<reference evidence="2 3" key="1">
    <citation type="submission" date="2010-10" db="EMBL/GenBank/DDBJ databases">
        <authorList>
            <person name="Durkin A.S."/>
            <person name="Madupu R."/>
            <person name="Torralba M."/>
            <person name="Gillis M."/>
            <person name="Methe B."/>
            <person name="Sutton G."/>
            <person name="Nelson K.E."/>
        </authorList>
    </citation>
    <scope>NUCLEOTIDE SEQUENCE [LARGE SCALE GENOMIC DNA]</scope>
    <source>
        <strain evidence="2 3">ACS-146-V-Sch2b</strain>
    </source>
</reference>
<dbReference type="EMBL" id="AENP01000007">
    <property type="protein sequence ID" value="EFR33488.1"/>
    <property type="molecule type" value="Genomic_DNA"/>
</dbReference>
<feature type="transmembrane region" description="Helical" evidence="1">
    <location>
        <begin position="6"/>
        <end position="26"/>
    </location>
</feature>
<keyword evidence="3" id="KW-1185">Reference proteome</keyword>
<keyword evidence="1" id="KW-0812">Transmembrane</keyword>